<dbReference type="AlphaFoldDB" id="A0A9W8LJR3"/>
<dbReference type="OrthoDB" id="2342176at2759"/>
<dbReference type="Gene3D" id="2.70.50.70">
    <property type="match status" value="1"/>
</dbReference>
<dbReference type="EMBL" id="JANBUM010000148">
    <property type="protein sequence ID" value="KAJ2783303.1"/>
    <property type="molecule type" value="Genomic_DNA"/>
</dbReference>
<accession>A0A9W8LJR3</accession>
<reference evidence="1" key="1">
    <citation type="submission" date="2022-07" db="EMBL/GenBank/DDBJ databases">
        <title>Phylogenomic reconstructions and comparative analyses of Kickxellomycotina fungi.</title>
        <authorList>
            <person name="Reynolds N.K."/>
            <person name="Stajich J.E."/>
            <person name="Barry K."/>
            <person name="Grigoriev I.V."/>
            <person name="Crous P."/>
            <person name="Smith M.E."/>
        </authorList>
    </citation>
    <scope>NUCLEOTIDE SEQUENCE</scope>
    <source>
        <strain evidence="1">BCRC 34489</strain>
    </source>
</reference>
<evidence type="ECO:0000313" key="1">
    <source>
        <dbReference type="EMBL" id="KAJ2783303.1"/>
    </source>
</evidence>
<dbReference type="Proteomes" id="UP001140172">
    <property type="component" value="Unassembled WGS sequence"/>
</dbReference>
<gene>
    <name evidence="1" type="ORF">GGI15_002640</name>
</gene>
<proteinExistence type="predicted"/>
<comment type="caution">
    <text evidence="1">The sequence shown here is derived from an EMBL/GenBank/DDBJ whole genome shotgun (WGS) entry which is preliminary data.</text>
</comment>
<keyword evidence="2" id="KW-1185">Reference proteome</keyword>
<dbReference type="PANTHER" id="PTHR36182:SF2">
    <property type="entry name" value="LYTIC POLYSACCHARIDE MONOOXYGENASE"/>
    <property type="match status" value="1"/>
</dbReference>
<protein>
    <recommendedName>
        <fullName evidence="3">Chitin-binding type-4 domain-containing protein</fullName>
    </recommendedName>
</protein>
<dbReference type="PANTHER" id="PTHR36182">
    <property type="entry name" value="PROTEIN, PUTATIVE (AFU_ORTHOLOGUE AFUA_6G10930)-RELATED"/>
    <property type="match status" value="1"/>
</dbReference>
<evidence type="ECO:0000313" key="2">
    <source>
        <dbReference type="Proteomes" id="UP001140172"/>
    </source>
</evidence>
<name>A0A9W8LJR3_9FUNG</name>
<feature type="non-terminal residue" evidence="1">
    <location>
        <position position="121"/>
    </location>
</feature>
<evidence type="ECO:0008006" key="3">
    <source>
        <dbReference type="Google" id="ProtNLM"/>
    </source>
</evidence>
<organism evidence="1 2">
    <name type="scientific">Coemansia interrupta</name>
    <dbReference type="NCBI Taxonomy" id="1126814"/>
    <lineage>
        <taxon>Eukaryota</taxon>
        <taxon>Fungi</taxon>
        <taxon>Fungi incertae sedis</taxon>
        <taxon>Zoopagomycota</taxon>
        <taxon>Kickxellomycotina</taxon>
        <taxon>Kickxellomycetes</taxon>
        <taxon>Kickxellales</taxon>
        <taxon>Kickxellaceae</taxon>
        <taxon>Coemansia</taxon>
    </lineage>
</organism>
<sequence length="121" mass="13587">TDTPSVLNFEVPLPANLPGTDHAVFAWTWVNASGNREFYMNCADIAISGPAGSFTGKQMTILNYPGYPVVPEFLGNYNTGLAYYTNATQLRECVLDYQEFKFVISSSVNFDFITYIRLMQF</sequence>